<evidence type="ECO:0000313" key="8">
    <source>
        <dbReference type="EMBL" id="WZN66807.1"/>
    </source>
</evidence>
<dbReference type="FunFam" id="4.10.1000.10:FF:000001">
    <property type="entry name" value="zinc finger CCCH domain-containing protein 15-like"/>
    <property type="match status" value="1"/>
</dbReference>
<evidence type="ECO:0000256" key="2">
    <source>
        <dbReference type="ARBA" id="ARBA00022737"/>
    </source>
</evidence>
<name>A0AAX4PKZ1_9CHLO</name>
<feature type="compositionally biased region" description="Gly residues" evidence="6">
    <location>
        <begin position="14"/>
        <end position="28"/>
    </location>
</feature>
<evidence type="ECO:0000256" key="6">
    <source>
        <dbReference type="SAM" id="MobiDB-lite"/>
    </source>
</evidence>
<feature type="domain" description="C3H1-type" evidence="7">
    <location>
        <begin position="244"/>
        <end position="272"/>
    </location>
</feature>
<evidence type="ECO:0000256" key="4">
    <source>
        <dbReference type="ARBA" id="ARBA00022833"/>
    </source>
</evidence>
<feature type="compositionally biased region" description="Polar residues" evidence="6">
    <location>
        <begin position="436"/>
        <end position="448"/>
    </location>
</feature>
<dbReference type="InterPro" id="IPR000571">
    <property type="entry name" value="Znf_CCCH"/>
</dbReference>
<gene>
    <name evidence="8" type="ORF">HKI87_16g83780</name>
</gene>
<dbReference type="EMBL" id="CP151516">
    <property type="protein sequence ID" value="WZN66807.1"/>
    <property type="molecule type" value="Genomic_DNA"/>
</dbReference>
<dbReference type="InterPro" id="IPR036855">
    <property type="entry name" value="Znf_CCCH_sf"/>
</dbReference>
<feature type="region of interest" description="Disordered" evidence="6">
    <location>
        <begin position="139"/>
        <end position="166"/>
    </location>
</feature>
<evidence type="ECO:0000256" key="1">
    <source>
        <dbReference type="ARBA" id="ARBA00022723"/>
    </source>
</evidence>
<feature type="domain" description="C3H1-type" evidence="7">
    <location>
        <begin position="282"/>
        <end position="310"/>
    </location>
</feature>
<evidence type="ECO:0000259" key="7">
    <source>
        <dbReference type="PROSITE" id="PS50103"/>
    </source>
</evidence>
<dbReference type="AlphaFoldDB" id="A0AAX4PKZ1"/>
<feature type="compositionally biased region" description="Low complexity" evidence="6">
    <location>
        <begin position="205"/>
        <end position="225"/>
    </location>
</feature>
<evidence type="ECO:0000313" key="9">
    <source>
        <dbReference type="Proteomes" id="UP001472866"/>
    </source>
</evidence>
<reference evidence="8 9" key="1">
    <citation type="submission" date="2024-03" db="EMBL/GenBank/DDBJ databases">
        <title>Complete genome sequence of the green alga Chloropicon roscoffensis RCC1871.</title>
        <authorList>
            <person name="Lemieux C."/>
            <person name="Pombert J.-F."/>
            <person name="Otis C."/>
            <person name="Turmel M."/>
        </authorList>
    </citation>
    <scope>NUCLEOTIDE SEQUENCE [LARGE SCALE GENOMIC DNA]</scope>
    <source>
        <strain evidence="8 9">RCC1871</strain>
    </source>
</reference>
<accession>A0AAX4PKZ1</accession>
<dbReference type="PANTHER" id="PTHR12547:SF18">
    <property type="entry name" value="PROTEIN TIS11"/>
    <property type="match status" value="1"/>
</dbReference>
<dbReference type="InterPro" id="IPR045877">
    <property type="entry name" value="ZFP36-like"/>
</dbReference>
<keyword evidence="2" id="KW-0677">Repeat</keyword>
<dbReference type="PANTHER" id="PTHR12547">
    <property type="entry name" value="CCCH ZINC FINGER/TIS11-RELATED"/>
    <property type="match status" value="1"/>
</dbReference>
<evidence type="ECO:0000256" key="3">
    <source>
        <dbReference type="ARBA" id="ARBA00022771"/>
    </source>
</evidence>
<dbReference type="Proteomes" id="UP001472866">
    <property type="component" value="Chromosome 16"/>
</dbReference>
<keyword evidence="9" id="KW-1185">Reference proteome</keyword>
<dbReference type="PROSITE" id="PS50103">
    <property type="entry name" value="ZF_C3H1"/>
    <property type="match status" value="2"/>
</dbReference>
<dbReference type="GO" id="GO:0008270">
    <property type="term" value="F:zinc ion binding"/>
    <property type="evidence" value="ECO:0007669"/>
    <property type="project" value="UniProtKB-KW"/>
</dbReference>
<dbReference type="FunFam" id="4.10.1000.10:FF:000002">
    <property type="entry name" value="Zinc finger protein 36, C3H1 type-like 1"/>
    <property type="match status" value="1"/>
</dbReference>
<dbReference type="GO" id="GO:0003729">
    <property type="term" value="F:mRNA binding"/>
    <property type="evidence" value="ECO:0007669"/>
    <property type="project" value="InterPro"/>
</dbReference>
<protein>
    <submittedName>
        <fullName evidence="8">mRNA decay activator protein</fullName>
    </submittedName>
</protein>
<dbReference type="SMART" id="SM00356">
    <property type="entry name" value="ZnF_C3H1"/>
    <property type="match status" value="2"/>
</dbReference>
<keyword evidence="1 5" id="KW-0479">Metal-binding</keyword>
<dbReference type="SUPFAM" id="SSF90229">
    <property type="entry name" value="CCCH zinc finger"/>
    <property type="match status" value="2"/>
</dbReference>
<organism evidence="8 9">
    <name type="scientific">Chloropicon roscoffensis</name>
    <dbReference type="NCBI Taxonomy" id="1461544"/>
    <lineage>
        <taxon>Eukaryota</taxon>
        <taxon>Viridiplantae</taxon>
        <taxon>Chlorophyta</taxon>
        <taxon>Chloropicophyceae</taxon>
        <taxon>Chloropicales</taxon>
        <taxon>Chloropicaceae</taxon>
        <taxon>Chloropicon</taxon>
    </lineage>
</organism>
<dbReference type="Pfam" id="PF00642">
    <property type="entry name" value="zf-CCCH"/>
    <property type="match status" value="2"/>
</dbReference>
<feature type="zinc finger region" description="C3H1-type" evidence="5">
    <location>
        <begin position="282"/>
        <end position="310"/>
    </location>
</feature>
<proteinExistence type="predicted"/>
<feature type="region of interest" description="Disordered" evidence="6">
    <location>
        <begin position="349"/>
        <end position="382"/>
    </location>
</feature>
<feature type="zinc finger region" description="C3H1-type" evidence="5">
    <location>
        <begin position="244"/>
        <end position="272"/>
    </location>
</feature>
<keyword evidence="4 5" id="KW-0862">Zinc</keyword>
<evidence type="ECO:0000256" key="5">
    <source>
        <dbReference type="PROSITE-ProRule" id="PRU00723"/>
    </source>
</evidence>
<dbReference type="Gene3D" id="4.10.1000.10">
    <property type="entry name" value="Zinc finger, CCCH-type"/>
    <property type="match status" value="2"/>
</dbReference>
<feature type="region of interest" description="Disordered" evidence="6">
    <location>
        <begin position="1"/>
        <end position="71"/>
    </location>
</feature>
<sequence length="448" mass="45933">MGGGENEMTEMDKGGGNLPQGALQGNGGPAHQAVWGRPYSGAKPEMQRSASARAAVGQHQQQTAADRLAPGGLRPMSGIGGGGAAAQEGLFFERTWSSGGTGAAALDQRSLSVPILAAAAAAASNGMFAAAGDAALPGQRNGPGGAARSPSPMSWGQPGLPAAPGIGLARSRSEVLVPNQKVGVPTAVASLSMLDLGATGGGASGAKASHALPSPRQPQSPSSGRGKAGGGISKSGSQVSMHSLYKTELCRSWEETGSCRYGSKCQFAHGKAELRPIARHPKYKTEICRTFAQNGTCPYGTRCRFIHYISSKDIPKGKQGGRRLGGGNGIQTNVCPKVVVETPTAAAAAATKKKKKKKEEDSKRQPQPATAAAAPGQSYDTWSELLDDSKGLSGVVKVKRTKSAFPRLEQLPQGGAPTGSGAPQKSRSQRLPIFENLSSKNLSGTFED</sequence>
<feature type="compositionally biased region" description="Low complexity" evidence="6">
    <location>
        <begin position="365"/>
        <end position="377"/>
    </location>
</feature>
<feature type="region of interest" description="Disordered" evidence="6">
    <location>
        <begin position="401"/>
        <end position="448"/>
    </location>
</feature>
<feature type="region of interest" description="Disordered" evidence="6">
    <location>
        <begin position="202"/>
        <end position="239"/>
    </location>
</feature>
<keyword evidence="3 5" id="KW-0863">Zinc-finger</keyword>